<dbReference type="EMBL" id="CP090173">
    <property type="protein sequence ID" value="UJO24016.1"/>
    <property type="molecule type" value="Genomic_DNA"/>
</dbReference>
<proteinExistence type="predicted"/>
<organism evidence="1 2">
    <name type="scientific">Passalora fulva</name>
    <name type="common">Tomato leaf mold</name>
    <name type="synonym">Cladosporium fulvum</name>
    <dbReference type="NCBI Taxonomy" id="5499"/>
    <lineage>
        <taxon>Eukaryota</taxon>
        <taxon>Fungi</taxon>
        <taxon>Dikarya</taxon>
        <taxon>Ascomycota</taxon>
        <taxon>Pezizomycotina</taxon>
        <taxon>Dothideomycetes</taxon>
        <taxon>Dothideomycetidae</taxon>
        <taxon>Mycosphaerellales</taxon>
        <taxon>Mycosphaerellaceae</taxon>
        <taxon>Fulvia</taxon>
    </lineage>
</organism>
<evidence type="ECO:0000313" key="1">
    <source>
        <dbReference type="EMBL" id="UJO24016.1"/>
    </source>
</evidence>
<gene>
    <name evidence="1" type="ORF">CLAFUR5_12887</name>
</gene>
<accession>A0A9Q8PKB7</accession>
<dbReference type="RefSeq" id="XP_047768382.1">
    <property type="nucleotide sequence ID" value="XM_047912035.1"/>
</dbReference>
<name>A0A9Q8PKB7_PASFU</name>
<sequence length="251" mass="28481">MSSTLHDRGIMVKRRAVMSADDRVAKQRRRHDPDTEHVDATAWILQSAMFGADEHKEPTQVDELDKVQAAVTTISDFMRDTIQSTFPRLRPSAFNSILAQCTSLVQERLTNEAPNIVDARPANIFTLPRIVRNRIYELVPADEKDPFDVQALVMPPWDSHQKSSRWGSDSLHAVPALLQVSHQVRREAAKFFSKIIFQALPPHSRIHTPHDNLILRKDPCFSPRRLARPSISNSTFHTSRSLCSIAPSPRL</sequence>
<dbReference type="Proteomes" id="UP000756132">
    <property type="component" value="Chromosome 11"/>
</dbReference>
<dbReference type="AlphaFoldDB" id="A0A9Q8PKB7"/>
<reference evidence="1" key="2">
    <citation type="journal article" date="2022" name="Microb. Genom.">
        <title>A chromosome-scale genome assembly of the tomato pathogen Cladosporium fulvum reveals a compartmentalized genome architecture and the presence of a dispensable chromosome.</title>
        <authorList>
            <person name="Zaccaron A.Z."/>
            <person name="Chen L.H."/>
            <person name="Samaras A."/>
            <person name="Stergiopoulos I."/>
        </authorList>
    </citation>
    <scope>NUCLEOTIDE SEQUENCE</scope>
    <source>
        <strain evidence="1">Race5_Kim</strain>
    </source>
</reference>
<reference evidence="1" key="1">
    <citation type="submission" date="2021-12" db="EMBL/GenBank/DDBJ databases">
        <authorList>
            <person name="Zaccaron A."/>
            <person name="Stergiopoulos I."/>
        </authorList>
    </citation>
    <scope>NUCLEOTIDE SEQUENCE</scope>
    <source>
        <strain evidence="1">Race5_Kim</strain>
    </source>
</reference>
<protein>
    <submittedName>
        <fullName evidence="1">Uncharacterized protein</fullName>
    </submittedName>
</protein>
<dbReference type="KEGG" id="ffu:CLAFUR5_12887"/>
<dbReference type="GeneID" id="71992765"/>
<evidence type="ECO:0000313" key="2">
    <source>
        <dbReference type="Proteomes" id="UP000756132"/>
    </source>
</evidence>
<keyword evidence="2" id="KW-1185">Reference proteome</keyword>